<dbReference type="Gene3D" id="2.60.40.10">
    <property type="entry name" value="Immunoglobulins"/>
    <property type="match status" value="2"/>
</dbReference>
<dbReference type="InterPro" id="IPR007110">
    <property type="entry name" value="Ig-like_dom"/>
</dbReference>
<comment type="caution">
    <text evidence="5">The sequence shown here is derived from an EMBL/GenBank/DDBJ whole genome shotgun (WGS) entry which is preliminary data.</text>
</comment>
<name>A0A8B6GB31_MYTGA</name>
<keyword evidence="6" id="KW-1185">Reference proteome</keyword>
<dbReference type="PROSITE" id="PS50835">
    <property type="entry name" value="IG_LIKE"/>
    <property type="match status" value="2"/>
</dbReference>
<dbReference type="SUPFAM" id="SSF48726">
    <property type="entry name" value="Immunoglobulin"/>
    <property type="match status" value="2"/>
</dbReference>
<dbReference type="InterPro" id="IPR036179">
    <property type="entry name" value="Ig-like_dom_sf"/>
</dbReference>
<evidence type="ECO:0000256" key="3">
    <source>
        <dbReference type="SAM" id="Phobius"/>
    </source>
</evidence>
<sequence>MKGFKSVSTKKRIAEMLRHVILSNESMLNFEAVFELQEASTSAQQHVEKTNPLSESVDHLEEEQSEQVREITNQSDATSDREEEGGQSKCLDLFKPEINITGSTMIESNFLQLKCLYTPNENVTRILTIFIEAEIGGVYVPIANFFPSHLDLAAALSDAGTYLSGRVVLTNPILPDINGQFEVIITYNKVTCEDDNSYICRLSYIDSEHKHAEVRSQTEKFIVKGSPNQPDDIPSRSPDSNICPGDNVTLICSGNIGKLPGNLKWTKFINGTSTTYTDTVTSKTEIPGTCLYNGTSMLTFEARKEDNNAIFRCEVVHELATNDMYQERSPGTFVYEPLESVEIIKVPDRLYYDPEILFIDLTCSVQGCYQPTHTWVKDPDLNVTIGNESLYRIFEVTVENSGIYICISQIIDNGTEYNQTQSVYIGIRQTDDTKDENGFVGTLEGIITVTLASVAGTILTSFAVFKIIKKAENVRKLKNVHVQDEENIDNNNQQYEETINSIKTGDDELQLEVSQ</sequence>
<proteinExistence type="predicted"/>
<dbReference type="EMBL" id="UYJE01008152">
    <property type="protein sequence ID" value="VDI61515.1"/>
    <property type="molecule type" value="Genomic_DNA"/>
</dbReference>
<dbReference type="InterPro" id="IPR013783">
    <property type="entry name" value="Ig-like_fold"/>
</dbReference>
<protein>
    <recommendedName>
        <fullName evidence="4">Ig-like domain-containing protein</fullName>
    </recommendedName>
</protein>
<reference evidence="5" key="1">
    <citation type="submission" date="2018-11" db="EMBL/GenBank/DDBJ databases">
        <authorList>
            <person name="Alioto T."/>
            <person name="Alioto T."/>
        </authorList>
    </citation>
    <scope>NUCLEOTIDE SEQUENCE</scope>
</reference>
<keyword evidence="3" id="KW-1133">Transmembrane helix</keyword>
<keyword evidence="3" id="KW-0472">Membrane</keyword>
<dbReference type="PANTHER" id="PTHR45889:SF8">
    <property type="entry name" value="IG-LIKE DOMAIN-CONTAINING PROTEIN"/>
    <property type="match status" value="1"/>
</dbReference>
<evidence type="ECO:0000313" key="5">
    <source>
        <dbReference type="EMBL" id="VDI61515.1"/>
    </source>
</evidence>
<keyword evidence="1" id="KW-1015">Disulfide bond</keyword>
<dbReference type="Pfam" id="PF08205">
    <property type="entry name" value="C2-set_2"/>
    <property type="match status" value="1"/>
</dbReference>
<evidence type="ECO:0000256" key="1">
    <source>
        <dbReference type="ARBA" id="ARBA00023157"/>
    </source>
</evidence>
<evidence type="ECO:0000256" key="2">
    <source>
        <dbReference type="SAM" id="MobiDB-lite"/>
    </source>
</evidence>
<dbReference type="InterPro" id="IPR013162">
    <property type="entry name" value="CD80_C2-set"/>
</dbReference>
<accession>A0A8B6GB31</accession>
<dbReference type="AlphaFoldDB" id="A0A8B6GB31"/>
<keyword evidence="3" id="KW-0812">Transmembrane</keyword>
<dbReference type="OrthoDB" id="6158624at2759"/>
<organism evidence="5 6">
    <name type="scientific">Mytilus galloprovincialis</name>
    <name type="common">Mediterranean mussel</name>
    <dbReference type="NCBI Taxonomy" id="29158"/>
    <lineage>
        <taxon>Eukaryota</taxon>
        <taxon>Metazoa</taxon>
        <taxon>Spiralia</taxon>
        <taxon>Lophotrochozoa</taxon>
        <taxon>Mollusca</taxon>
        <taxon>Bivalvia</taxon>
        <taxon>Autobranchia</taxon>
        <taxon>Pteriomorphia</taxon>
        <taxon>Mytilida</taxon>
        <taxon>Mytiloidea</taxon>
        <taxon>Mytilidae</taxon>
        <taxon>Mytilinae</taxon>
        <taxon>Mytilus</taxon>
    </lineage>
</organism>
<evidence type="ECO:0000313" key="6">
    <source>
        <dbReference type="Proteomes" id="UP000596742"/>
    </source>
</evidence>
<gene>
    <name evidence="5" type="ORF">MGAL_10B006528</name>
</gene>
<evidence type="ECO:0000259" key="4">
    <source>
        <dbReference type="PROSITE" id="PS50835"/>
    </source>
</evidence>
<feature type="domain" description="Ig-like" evidence="4">
    <location>
        <begin position="337"/>
        <end position="424"/>
    </location>
</feature>
<feature type="domain" description="Ig-like" evidence="4">
    <location>
        <begin position="230"/>
        <end position="329"/>
    </location>
</feature>
<feature type="transmembrane region" description="Helical" evidence="3">
    <location>
        <begin position="446"/>
        <end position="468"/>
    </location>
</feature>
<dbReference type="PANTHER" id="PTHR45889">
    <property type="entry name" value="IG-LIKE DOMAIN-CONTAINING PROTEIN"/>
    <property type="match status" value="1"/>
</dbReference>
<feature type="region of interest" description="Disordered" evidence="2">
    <location>
        <begin position="43"/>
        <end position="88"/>
    </location>
</feature>
<dbReference type="Proteomes" id="UP000596742">
    <property type="component" value="Unassembled WGS sequence"/>
</dbReference>